<keyword evidence="2" id="KW-1185">Reference proteome</keyword>
<organism evidence="1 2">
    <name type="scientific">Luteococcus japonicus LSP_Lj1</name>
    <dbReference type="NCBI Taxonomy" id="1255658"/>
    <lineage>
        <taxon>Bacteria</taxon>
        <taxon>Bacillati</taxon>
        <taxon>Actinomycetota</taxon>
        <taxon>Actinomycetes</taxon>
        <taxon>Propionibacteriales</taxon>
        <taxon>Propionibacteriaceae</taxon>
        <taxon>Luteococcus</taxon>
    </lineage>
</organism>
<accession>A0A1R4KHD9</accession>
<proteinExistence type="predicted"/>
<dbReference type="EMBL" id="FUKQ01000052">
    <property type="protein sequence ID" value="SJN43678.1"/>
    <property type="molecule type" value="Genomic_DNA"/>
</dbReference>
<gene>
    <name evidence="1" type="ORF">FM114_14545</name>
</gene>
<dbReference type="InterPro" id="IPR054211">
    <property type="entry name" value="DUF6918"/>
</dbReference>
<evidence type="ECO:0000313" key="1">
    <source>
        <dbReference type="EMBL" id="SJN43678.1"/>
    </source>
</evidence>
<sequence length="143" mass="14855">MSFSESLLDPAKRPQVVTAIATVIDEEVNSKGGLGGMAIKGAYASAKKMKDGIVPKGTDAMLPDIASALEPFWNAKGDQDFGAYLSSRSAEVADALLAVADAKAESPDNAAIAKLYKPIRGKAKGYVEEALPRLAGAITPFVS</sequence>
<name>A0A1R4KHD9_9ACTN</name>
<dbReference type="Pfam" id="PF21893">
    <property type="entry name" value="DUF6918"/>
    <property type="match status" value="1"/>
</dbReference>
<evidence type="ECO:0000313" key="2">
    <source>
        <dbReference type="Proteomes" id="UP000188342"/>
    </source>
</evidence>
<protein>
    <submittedName>
        <fullName evidence="1">Uncharacterized protein</fullName>
    </submittedName>
</protein>
<reference evidence="1 2" key="1">
    <citation type="submission" date="2017-02" db="EMBL/GenBank/DDBJ databases">
        <authorList>
            <person name="Peterson S.W."/>
        </authorList>
    </citation>
    <scope>NUCLEOTIDE SEQUENCE [LARGE SCALE GENOMIC DNA]</scope>
    <source>
        <strain evidence="1 2">LSP_Lj1</strain>
    </source>
</reference>
<dbReference type="OrthoDB" id="530636at2"/>
<dbReference type="AlphaFoldDB" id="A0A1R4KHD9"/>
<dbReference type="STRING" id="1255658.FM114_14545"/>
<dbReference type="Proteomes" id="UP000188342">
    <property type="component" value="Unassembled WGS sequence"/>
</dbReference>
<dbReference type="RefSeq" id="WP_094765851.1">
    <property type="nucleotide sequence ID" value="NZ_FUKQ01000052.1"/>
</dbReference>